<accession>A0A5S3QKW0</accession>
<comment type="caution">
    <text evidence="2">The sequence shown here is derived from an EMBL/GenBank/DDBJ whole genome shotgun (WGS) entry which is preliminary data.</text>
</comment>
<sequence length="116" mass="13107">MASANTLKFNIPEKLALVKMIYSVIIADRVVHKKEIQRMTDLTQRLNFDTSFIEQAQTLNTDESLAILDDMQKQKKQAVGQILHEVAKTDGFMHDNEMSFLLNIFGTIGIGADDVH</sequence>
<evidence type="ECO:0000259" key="1">
    <source>
        <dbReference type="Pfam" id="PF05099"/>
    </source>
</evidence>
<dbReference type="CDD" id="cd07177">
    <property type="entry name" value="terB_like"/>
    <property type="match status" value="1"/>
</dbReference>
<reference evidence="2 3" key="1">
    <citation type="submission" date="2019-05" db="EMBL/GenBank/DDBJ databases">
        <authorList>
            <person name="Zhang J.-Y."/>
            <person name="Feg X."/>
            <person name="Du Z.-J."/>
        </authorList>
    </citation>
    <scope>NUCLEOTIDE SEQUENCE [LARGE SCALE GENOMIC DNA]</scope>
    <source>
        <strain evidence="2 3">RZ26</strain>
    </source>
</reference>
<dbReference type="Proteomes" id="UP000310314">
    <property type="component" value="Unassembled WGS sequence"/>
</dbReference>
<dbReference type="AlphaFoldDB" id="A0A5S3QKW0"/>
<name>A0A5S3QKW0_9FLAO</name>
<dbReference type="InterPro" id="IPR007791">
    <property type="entry name" value="DjlA_N"/>
</dbReference>
<dbReference type="EMBL" id="VATY01000001">
    <property type="protein sequence ID" value="TMM58484.1"/>
    <property type="molecule type" value="Genomic_DNA"/>
</dbReference>
<evidence type="ECO:0000313" key="2">
    <source>
        <dbReference type="EMBL" id="TMM58484.1"/>
    </source>
</evidence>
<dbReference type="SUPFAM" id="SSF158682">
    <property type="entry name" value="TerB-like"/>
    <property type="match status" value="1"/>
</dbReference>
<dbReference type="Pfam" id="PF05099">
    <property type="entry name" value="TerB"/>
    <property type="match status" value="1"/>
</dbReference>
<feature type="domain" description="Co-chaperone DjlA N-terminal" evidence="1">
    <location>
        <begin position="15"/>
        <end position="115"/>
    </location>
</feature>
<keyword evidence="3" id="KW-1185">Reference proteome</keyword>
<organism evidence="2 3">
    <name type="scientific">Maribacter algarum</name>
    <name type="common">ex Zhang et al. 2020</name>
    <dbReference type="NCBI Taxonomy" id="2578118"/>
    <lineage>
        <taxon>Bacteria</taxon>
        <taxon>Pseudomonadati</taxon>
        <taxon>Bacteroidota</taxon>
        <taxon>Flavobacteriia</taxon>
        <taxon>Flavobacteriales</taxon>
        <taxon>Flavobacteriaceae</taxon>
        <taxon>Maribacter</taxon>
    </lineage>
</organism>
<gene>
    <name evidence="2" type="ORF">FEE95_03370</name>
</gene>
<dbReference type="InterPro" id="IPR029024">
    <property type="entry name" value="TerB-like"/>
</dbReference>
<proteinExistence type="predicted"/>
<dbReference type="OrthoDB" id="1450066at2"/>
<protein>
    <submittedName>
        <fullName evidence="2">TerB family tellurite resistance protein</fullName>
    </submittedName>
</protein>
<evidence type="ECO:0000313" key="3">
    <source>
        <dbReference type="Proteomes" id="UP000310314"/>
    </source>
</evidence>
<dbReference type="RefSeq" id="WP_138656416.1">
    <property type="nucleotide sequence ID" value="NZ_VATY01000001.1"/>
</dbReference>
<dbReference type="Gene3D" id="1.10.3680.10">
    <property type="entry name" value="TerB-like"/>
    <property type="match status" value="1"/>
</dbReference>